<keyword evidence="3" id="KW-1185">Reference proteome</keyword>
<dbReference type="HOGENOM" id="CLU_1135053_0_0_1"/>
<reference evidence="2" key="2">
    <citation type="submission" date="2015-03" db="UniProtKB">
        <authorList>
            <consortium name="EnsemblPlants"/>
        </authorList>
    </citation>
    <scope>IDENTIFICATION</scope>
</reference>
<evidence type="ECO:0000313" key="3">
    <source>
        <dbReference type="Proteomes" id="UP000026960"/>
    </source>
</evidence>
<dbReference type="PaxDb" id="65489-OBART01G37350.1"/>
<evidence type="ECO:0000256" key="1">
    <source>
        <dbReference type="SAM" id="MobiDB-lite"/>
    </source>
</evidence>
<dbReference type="Proteomes" id="UP000026960">
    <property type="component" value="Chromosome 1"/>
</dbReference>
<reference evidence="2" key="1">
    <citation type="journal article" date="2009" name="Rice">
        <title>De Novo Next Generation Sequencing of Plant Genomes.</title>
        <authorList>
            <person name="Rounsley S."/>
            <person name="Marri P.R."/>
            <person name="Yu Y."/>
            <person name="He R."/>
            <person name="Sisneros N."/>
            <person name="Goicoechea J.L."/>
            <person name="Lee S.J."/>
            <person name="Angelova A."/>
            <person name="Kudrna D."/>
            <person name="Luo M."/>
            <person name="Affourtit J."/>
            <person name="Desany B."/>
            <person name="Knight J."/>
            <person name="Niazi F."/>
            <person name="Egholm M."/>
            <person name="Wing R.A."/>
        </authorList>
    </citation>
    <scope>NUCLEOTIDE SEQUENCE [LARGE SCALE GENOMIC DNA]</scope>
    <source>
        <strain evidence="2">cv. IRGC 105608</strain>
    </source>
</reference>
<protein>
    <submittedName>
        <fullName evidence="2">Uncharacterized protein</fullName>
    </submittedName>
</protein>
<evidence type="ECO:0000313" key="2">
    <source>
        <dbReference type="EnsemblPlants" id="OBART01G37350.1"/>
    </source>
</evidence>
<feature type="compositionally biased region" description="Basic and acidic residues" evidence="1">
    <location>
        <begin position="14"/>
        <end position="23"/>
    </location>
</feature>
<accession>A0A0D3EW97</accession>
<dbReference type="Gramene" id="OBART01G37350.1">
    <property type="protein sequence ID" value="OBART01G37350.1"/>
    <property type="gene ID" value="OBART01G37350"/>
</dbReference>
<proteinExistence type="predicted"/>
<sequence>MTKSASRFRITHQSPERRRAGAERQWRLGGCRLGAGTAGRRGCASRRERRGSGAWAAAGWVLEPPAGEGALAGQAWGTPVTRRGAKGVVESARPRRRVGAGAAGGKGGEIARERREEIRVSNNQNNATEIETSTGSRLPGRKRLLWSPIIFGVTTVKDCSVQYATRSAFSKCRGIIKAPEDEMTAYFQHGLVHAKRWIGYRFAVSSGRFGGLAGDCGTSRAQGASGFRKQLDLTTNFATQSVIERTVSAGATAGRSTKMEYSKLDLVQEWRFRLNSHLTATRGFTFS</sequence>
<dbReference type="EnsemblPlants" id="OBART01G37350.1">
    <property type="protein sequence ID" value="OBART01G37350.1"/>
    <property type="gene ID" value="OBART01G37350"/>
</dbReference>
<feature type="region of interest" description="Disordered" evidence="1">
    <location>
        <begin position="82"/>
        <end position="110"/>
    </location>
</feature>
<feature type="region of interest" description="Disordered" evidence="1">
    <location>
        <begin position="1"/>
        <end position="23"/>
    </location>
</feature>
<name>A0A0D3EW97_9ORYZ</name>
<organism evidence="2">
    <name type="scientific">Oryza barthii</name>
    <dbReference type="NCBI Taxonomy" id="65489"/>
    <lineage>
        <taxon>Eukaryota</taxon>
        <taxon>Viridiplantae</taxon>
        <taxon>Streptophyta</taxon>
        <taxon>Embryophyta</taxon>
        <taxon>Tracheophyta</taxon>
        <taxon>Spermatophyta</taxon>
        <taxon>Magnoliopsida</taxon>
        <taxon>Liliopsida</taxon>
        <taxon>Poales</taxon>
        <taxon>Poaceae</taxon>
        <taxon>BOP clade</taxon>
        <taxon>Oryzoideae</taxon>
        <taxon>Oryzeae</taxon>
        <taxon>Oryzinae</taxon>
        <taxon>Oryza</taxon>
    </lineage>
</organism>
<dbReference type="AlphaFoldDB" id="A0A0D3EW97"/>